<organism evidence="3 4">
    <name type="scientific">Couchioplanes caeruleus</name>
    <dbReference type="NCBI Taxonomy" id="56438"/>
    <lineage>
        <taxon>Bacteria</taxon>
        <taxon>Bacillati</taxon>
        <taxon>Actinomycetota</taxon>
        <taxon>Actinomycetes</taxon>
        <taxon>Micromonosporales</taxon>
        <taxon>Micromonosporaceae</taxon>
        <taxon>Couchioplanes</taxon>
    </lineage>
</organism>
<dbReference type="Pfam" id="PF07883">
    <property type="entry name" value="Cupin_2"/>
    <property type="match status" value="1"/>
</dbReference>
<comment type="caution">
    <text evidence="3">The sequence shown here is derived from an EMBL/GenBank/DDBJ whole genome shotgun (WGS) entry which is preliminary data.</text>
</comment>
<dbReference type="EMBL" id="RJKL01000001">
    <property type="protein sequence ID" value="ROP32164.1"/>
    <property type="molecule type" value="Genomic_DNA"/>
</dbReference>
<dbReference type="PANTHER" id="PTHR35848:SF6">
    <property type="entry name" value="CUPIN TYPE-2 DOMAIN-CONTAINING PROTEIN"/>
    <property type="match status" value="1"/>
</dbReference>
<name>A0A3N1GPJ2_9ACTN</name>
<protein>
    <submittedName>
        <fullName evidence="3">Cupin domain</fullName>
    </submittedName>
</protein>
<dbReference type="InterPro" id="IPR011051">
    <property type="entry name" value="RmlC_Cupin_sf"/>
</dbReference>
<reference evidence="3 4" key="1">
    <citation type="submission" date="2018-11" db="EMBL/GenBank/DDBJ databases">
        <title>Sequencing the genomes of 1000 actinobacteria strains.</title>
        <authorList>
            <person name="Klenk H.-P."/>
        </authorList>
    </citation>
    <scope>NUCLEOTIDE SEQUENCE [LARGE SCALE GENOMIC DNA]</scope>
    <source>
        <strain evidence="3 4">DSM 43634</strain>
    </source>
</reference>
<dbReference type="SUPFAM" id="SSF51182">
    <property type="entry name" value="RmlC-like cupins"/>
    <property type="match status" value="1"/>
</dbReference>
<feature type="domain" description="Cupin type-2" evidence="2">
    <location>
        <begin position="39"/>
        <end position="104"/>
    </location>
</feature>
<gene>
    <name evidence="3" type="ORF">EDD30_5095</name>
</gene>
<keyword evidence="1" id="KW-0479">Metal-binding</keyword>
<dbReference type="Gene3D" id="2.60.120.10">
    <property type="entry name" value="Jelly Rolls"/>
    <property type="match status" value="1"/>
</dbReference>
<dbReference type="Proteomes" id="UP000271683">
    <property type="component" value="Unassembled WGS sequence"/>
</dbReference>
<proteinExistence type="predicted"/>
<evidence type="ECO:0000259" key="2">
    <source>
        <dbReference type="Pfam" id="PF07883"/>
    </source>
</evidence>
<dbReference type="AlphaFoldDB" id="A0A3N1GPJ2"/>
<evidence type="ECO:0000313" key="3">
    <source>
        <dbReference type="EMBL" id="ROP32164.1"/>
    </source>
</evidence>
<dbReference type="InterPro" id="IPR013096">
    <property type="entry name" value="Cupin_2"/>
</dbReference>
<evidence type="ECO:0000256" key="1">
    <source>
        <dbReference type="ARBA" id="ARBA00022723"/>
    </source>
</evidence>
<evidence type="ECO:0000313" key="4">
    <source>
        <dbReference type="Proteomes" id="UP000271683"/>
    </source>
</evidence>
<dbReference type="InterPro" id="IPR014710">
    <property type="entry name" value="RmlC-like_jellyroll"/>
</dbReference>
<sequence length="135" mass="15070">MIIRSLNRSRMSAEYDMKLQSLLPSSDIPGIPFGSVFGSVPPGETSKRHTHQDGEVFIVLRGRAFVGLGDEEHEITVGDVCYLTPFRMHWIRNEADEPFDLVSLYREDPGTVVAELANQAPGRCWPSVPLSSARR</sequence>
<dbReference type="InterPro" id="IPR051610">
    <property type="entry name" value="GPI/OXD"/>
</dbReference>
<accession>A0A3N1GPJ2</accession>
<dbReference type="GO" id="GO:0046872">
    <property type="term" value="F:metal ion binding"/>
    <property type="evidence" value="ECO:0007669"/>
    <property type="project" value="UniProtKB-KW"/>
</dbReference>
<dbReference type="PANTHER" id="PTHR35848">
    <property type="entry name" value="OXALATE-BINDING PROTEIN"/>
    <property type="match status" value="1"/>
</dbReference>